<comment type="caution">
    <text evidence="4">The sequence shown here is derived from an EMBL/GenBank/DDBJ whole genome shotgun (WGS) entry which is preliminary data.</text>
</comment>
<dbReference type="RefSeq" id="WP_173070469.1">
    <property type="nucleotide sequence ID" value="NZ_BAABGO010000041.1"/>
</dbReference>
<gene>
    <name evidence="4" type="ORF">Phou_096010</name>
</gene>
<evidence type="ECO:0000313" key="4">
    <source>
        <dbReference type="EMBL" id="GFJ85421.1"/>
    </source>
</evidence>
<evidence type="ECO:0000256" key="3">
    <source>
        <dbReference type="SAM" id="SignalP"/>
    </source>
</evidence>
<protein>
    <recommendedName>
        <fullName evidence="6">Gram-positive cocci surface proteins LPxTG domain-containing protein</fullName>
    </recommendedName>
</protein>
<evidence type="ECO:0008006" key="6">
    <source>
        <dbReference type="Google" id="ProtNLM"/>
    </source>
</evidence>
<dbReference type="AlphaFoldDB" id="A0A6V8KSV8"/>
<reference evidence="4 5" key="2">
    <citation type="submission" date="2020-03" db="EMBL/GenBank/DDBJ databases">
        <authorList>
            <person name="Ichikawa N."/>
            <person name="Kimura A."/>
            <person name="Kitahashi Y."/>
            <person name="Uohara A."/>
        </authorList>
    </citation>
    <scope>NUCLEOTIDE SEQUENCE [LARGE SCALE GENOMIC DNA]</scope>
    <source>
        <strain evidence="4 5">NBRC 108639</strain>
    </source>
</reference>
<feature type="region of interest" description="Disordered" evidence="1">
    <location>
        <begin position="150"/>
        <end position="204"/>
    </location>
</feature>
<feature type="transmembrane region" description="Helical" evidence="2">
    <location>
        <begin position="214"/>
        <end position="234"/>
    </location>
</feature>
<evidence type="ECO:0000313" key="5">
    <source>
        <dbReference type="Proteomes" id="UP000482800"/>
    </source>
</evidence>
<evidence type="ECO:0000256" key="2">
    <source>
        <dbReference type="SAM" id="Phobius"/>
    </source>
</evidence>
<sequence length="240" mass="24059">MTRARASLAVLSALAVAALTAVAFPAPAQAAPLGSVRLSASKGTVDQTPIFATASAAKPCPSGFGQDAAVRIGPPGGPYQNVATPLRDGGYDKKAVSVKPNRSFARAIGGAPAAGEWWVVVECWSLTQGRHPDLFITPLTVTGKEWKLGQPASGASLDSPPPPRPTVPLTGPSGSAAPSTASPALADATTPPAVPDPELAANNRSGAASPLASALWVGGVVLVVAVVGAVALLTRRRRSN</sequence>
<organism evidence="4 5">
    <name type="scientific">Phytohabitans houttuyneae</name>
    <dbReference type="NCBI Taxonomy" id="1076126"/>
    <lineage>
        <taxon>Bacteria</taxon>
        <taxon>Bacillati</taxon>
        <taxon>Actinomycetota</taxon>
        <taxon>Actinomycetes</taxon>
        <taxon>Micromonosporales</taxon>
        <taxon>Micromonosporaceae</taxon>
    </lineage>
</organism>
<feature type="signal peptide" evidence="3">
    <location>
        <begin position="1"/>
        <end position="30"/>
    </location>
</feature>
<reference evidence="4 5" key="1">
    <citation type="submission" date="2020-03" db="EMBL/GenBank/DDBJ databases">
        <title>Whole genome shotgun sequence of Phytohabitans houttuyneae NBRC 108639.</title>
        <authorList>
            <person name="Komaki H."/>
            <person name="Tamura T."/>
        </authorList>
    </citation>
    <scope>NUCLEOTIDE SEQUENCE [LARGE SCALE GENOMIC DNA]</scope>
    <source>
        <strain evidence="4 5">NBRC 108639</strain>
    </source>
</reference>
<evidence type="ECO:0000256" key="1">
    <source>
        <dbReference type="SAM" id="MobiDB-lite"/>
    </source>
</evidence>
<feature type="compositionally biased region" description="Low complexity" evidence="1">
    <location>
        <begin position="167"/>
        <end position="191"/>
    </location>
</feature>
<feature type="chain" id="PRO_5029021102" description="Gram-positive cocci surface proteins LPxTG domain-containing protein" evidence="3">
    <location>
        <begin position="31"/>
        <end position="240"/>
    </location>
</feature>
<proteinExistence type="predicted"/>
<accession>A0A6V8KSV8</accession>
<keyword evidence="2" id="KW-0812">Transmembrane</keyword>
<keyword evidence="3" id="KW-0732">Signal</keyword>
<keyword evidence="2" id="KW-1133">Transmembrane helix</keyword>
<dbReference type="Proteomes" id="UP000482800">
    <property type="component" value="Unassembled WGS sequence"/>
</dbReference>
<keyword evidence="2" id="KW-0472">Membrane</keyword>
<name>A0A6V8KSV8_9ACTN</name>
<keyword evidence="5" id="KW-1185">Reference proteome</keyword>
<dbReference type="EMBL" id="BLPF01000004">
    <property type="protein sequence ID" value="GFJ85421.1"/>
    <property type="molecule type" value="Genomic_DNA"/>
</dbReference>